<reference evidence="2" key="1">
    <citation type="submission" date="2019-08" db="EMBL/GenBank/DDBJ databases">
        <title>The genome of the North American firefly Photinus pyralis.</title>
        <authorList>
            <consortium name="Photinus pyralis genome working group"/>
            <person name="Fallon T.R."/>
            <person name="Sander Lower S.E."/>
            <person name="Weng J.-K."/>
        </authorList>
    </citation>
    <scope>NUCLEOTIDE SEQUENCE</scope>
    <source>
        <strain evidence="2">TRF0915ILg1</strain>
        <tissue evidence="2">Whole body</tissue>
    </source>
</reference>
<dbReference type="EMBL" id="VTPC01001920">
    <property type="protein sequence ID" value="KAF2900977.1"/>
    <property type="molecule type" value="Genomic_DNA"/>
</dbReference>
<dbReference type="PANTHER" id="PTHR45749">
    <property type="match status" value="1"/>
</dbReference>
<gene>
    <name evidence="2" type="ORF">ILUMI_05207</name>
</gene>
<comment type="caution">
    <text evidence="2">The sequence shown here is derived from an EMBL/GenBank/DDBJ whole genome shotgun (WGS) entry which is preliminary data.</text>
</comment>
<protein>
    <recommendedName>
        <fullName evidence="1">HAT C-terminal dimerisation domain-containing protein</fullName>
    </recommendedName>
</protein>
<evidence type="ECO:0000259" key="1">
    <source>
        <dbReference type="Pfam" id="PF05699"/>
    </source>
</evidence>
<organism evidence="2 3">
    <name type="scientific">Ignelater luminosus</name>
    <name type="common">Cucubano</name>
    <name type="synonym">Pyrophorus luminosus</name>
    <dbReference type="NCBI Taxonomy" id="2038154"/>
    <lineage>
        <taxon>Eukaryota</taxon>
        <taxon>Metazoa</taxon>
        <taxon>Ecdysozoa</taxon>
        <taxon>Arthropoda</taxon>
        <taxon>Hexapoda</taxon>
        <taxon>Insecta</taxon>
        <taxon>Pterygota</taxon>
        <taxon>Neoptera</taxon>
        <taxon>Endopterygota</taxon>
        <taxon>Coleoptera</taxon>
        <taxon>Polyphaga</taxon>
        <taxon>Elateriformia</taxon>
        <taxon>Elateroidea</taxon>
        <taxon>Elateridae</taxon>
        <taxon>Agrypninae</taxon>
        <taxon>Pyrophorini</taxon>
        <taxon>Ignelater</taxon>
    </lineage>
</organism>
<keyword evidence="3" id="KW-1185">Reference proteome</keyword>
<evidence type="ECO:0000313" key="2">
    <source>
        <dbReference type="EMBL" id="KAF2900977.1"/>
    </source>
</evidence>
<dbReference type="AlphaFoldDB" id="A0A8K0DCD4"/>
<evidence type="ECO:0000313" key="3">
    <source>
        <dbReference type="Proteomes" id="UP000801492"/>
    </source>
</evidence>
<dbReference type="GO" id="GO:0046983">
    <property type="term" value="F:protein dimerization activity"/>
    <property type="evidence" value="ECO:0007669"/>
    <property type="project" value="InterPro"/>
</dbReference>
<dbReference type="Proteomes" id="UP000801492">
    <property type="component" value="Unassembled WGS sequence"/>
</dbReference>
<sequence>MSIAENTEQPQETKHEALTIEFVQGHKSSEELKLSCKEFVAIYEDVSEKELEMECLHLTEYLKIVQLSNCLSMIVTSCSGERSFSKLKRITNELRSTMIQGRLTSLSLMSIECDVLKDIDFEEVMDGFACLKYRRVPL</sequence>
<feature type="domain" description="HAT C-terminal dimerisation" evidence="1">
    <location>
        <begin position="68"/>
        <end position="112"/>
    </location>
</feature>
<accession>A0A8K0DCD4</accession>
<dbReference type="Pfam" id="PF05699">
    <property type="entry name" value="Dimer_Tnp_hAT"/>
    <property type="match status" value="1"/>
</dbReference>
<dbReference type="PANTHER" id="PTHR45749:SF21">
    <property type="entry name" value="DUF4371 DOMAIN-CONTAINING PROTEIN"/>
    <property type="match status" value="1"/>
</dbReference>
<dbReference type="InterPro" id="IPR008906">
    <property type="entry name" value="HATC_C_dom"/>
</dbReference>
<dbReference type="OrthoDB" id="6611207at2759"/>
<proteinExistence type="predicted"/>
<name>A0A8K0DCD4_IGNLU</name>